<evidence type="ECO:0000256" key="5">
    <source>
        <dbReference type="ARBA" id="ARBA00023163"/>
    </source>
</evidence>
<keyword evidence="11" id="KW-1185">Reference proteome</keyword>
<keyword evidence="3" id="KW-0805">Transcription regulation</keyword>
<dbReference type="Gene3D" id="1.25.40.10">
    <property type="entry name" value="Tetratricopeptide repeat domain"/>
    <property type="match status" value="1"/>
</dbReference>
<keyword evidence="2" id="KW-0902">Two-component regulatory system</keyword>
<dbReference type="GO" id="GO:0005829">
    <property type="term" value="C:cytosol"/>
    <property type="evidence" value="ECO:0007669"/>
    <property type="project" value="TreeGrafter"/>
</dbReference>
<organism evidence="10 11">
    <name type="scientific">Chitinimonas arctica</name>
    <dbReference type="NCBI Taxonomy" id="2594795"/>
    <lineage>
        <taxon>Bacteria</taxon>
        <taxon>Pseudomonadati</taxon>
        <taxon>Pseudomonadota</taxon>
        <taxon>Betaproteobacteria</taxon>
        <taxon>Neisseriales</taxon>
        <taxon>Chitinibacteraceae</taxon>
        <taxon>Chitinimonas</taxon>
    </lineage>
</organism>
<evidence type="ECO:0000256" key="6">
    <source>
        <dbReference type="PROSITE-ProRule" id="PRU00169"/>
    </source>
</evidence>
<dbReference type="GO" id="GO:0000156">
    <property type="term" value="F:phosphorelay response regulator activity"/>
    <property type="evidence" value="ECO:0007669"/>
    <property type="project" value="TreeGrafter"/>
</dbReference>
<dbReference type="SUPFAM" id="SSF48452">
    <property type="entry name" value="TPR-like"/>
    <property type="match status" value="1"/>
</dbReference>
<name>A0A516SBN0_9NEIS</name>
<dbReference type="GO" id="GO:0006355">
    <property type="term" value="P:regulation of DNA-templated transcription"/>
    <property type="evidence" value="ECO:0007669"/>
    <property type="project" value="TreeGrafter"/>
</dbReference>
<dbReference type="InterPro" id="IPR019734">
    <property type="entry name" value="TPR_rpt"/>
</dbReference>
<dbReference type="SMART" id="SM00448">
    <property type="entry name" value="REC"/>
    <property type="match status" value="1"/>
</dbReference>
<dbReference type="GO" id="GO:0000976">
    <property type="term" value="F:transcription cis-regulatory region binding"/>
    <property type="evidence" value="ECO:0007669"/>
    <property type="project" value="TreeGrafter"/>
</dbReference>
<feature type="repeat" description="TPR" evidence="7">
    <location>
        <begin position="260"/>
        <end position="293"/>
    </location>
</feature>
<keyword evidence="4" id="KW-0238">DNA-binding</keyword>
<evidence type="ECO:0000313" key="10">
    <source>
        <dbReference type="EMBL" id="QDQ25557.1"/>
    </source>
</evidence>
<dbReference type="InterPro" id="IPR001789">
    <property type="entry name" value="Sig_transdc_resp-reg_receiver"/>
</dbReference>
<dbReference type="Proteomes" id="UP000317550">
    <property type="component" value="Chromosome"/>
</dbReference>
<dbReference type="PROSITE" id="PS50110">
    <property type="entry name" value="RESPONSE_REGULATORY"/>
    <property type="match status" value="1"/>
</dbReference>
<evidence type="ECO:0000256" key="8">
    <source>
        <dbReference type="SAM" id="MobiDB-lite"/>
    </source>
</evidence>
<protein>
    <submittedName>
        <fullName evidence="10">Response regulator</fullName>
    </submittedName>
</protein>
<evidence type="ECO:0000313" key="11">
    <source>
        <dbReference type="Proteomes" id="UP000317550"/>
    </source>
</evidence>
<keyword evidence="1" id="KW-0597">Phosphoprotein</keyword>
<dbReference type="Pfam" id="PF00072">
    <property type="entry name" value="Response_reg"/>
    <property type="match status" value="1"/>
</dbReference>
<sequence>MVYAGFRPRPHRSRVQPRRDPPGGSEAGGNMTNNFSAALIVDPSSAIRQALRSALMSLDILRVDVASSVAEARRRLVESTYNIVLCEYHLGNEESGHDFLEELRKNKALPLSTIFIMITGEASYPCVVAVAEETPDDYMLKPVQTGDLTDRIRKAFTRRNALMDIYEALHKGDDEEVLKVAQWMISNKSPYISDIVRLASQSLFRLGRYDEATKMYRDILAKRSLAWAKLGLSKIAIKQGDLAAAEQAMLGLVEQHLLYLPVYNQLTELYQIQERYGDALAVTEKAIKITPRSIRRLQYAGQLAYSLGDAVKAGDFLNQAVRFKGNVVDLDYRSIFYLALLQLDTGQTAEASSLIKQMGAKLRADPHSSKNRCATWYGALAQATEMIAKRETMAVIDIMRQLADQWNQPDFDFDFALDYLRVVDRLYAADLAETLGDWIRPLAGRFASSRYAHELMVQRVAEHPTLAEVINLAAGEIATITEEGARLLMEEKPGEAAERLADAGLKNYNNRLLAAAANAAARSFQVTRDQMDKMQVEMCLARIYPQDDNLNQRLRMQINGPGG</sequence>
<evidence type="ECO:0000259" key="9">
    <source>
        <dbReference type="PROSITE" id="PS50110"/>
    </source>
</evidence>
<dbReference type="KEGG" id="cari:FNU76_03870"/>
<dbReference type="InterPro" id="IPR011006">
    <property type="entry name" value="CheY-like_superfamily"/>
</dbReference>
<comment type="caution">
    <text evidence="6">Lacks conserved residue(s) required for the propagation of feature annotation.</text>
</comment>
<proteinExistence type="predicted"/>
<dbReference type="PANTHER" id="PTHR48111:SF1">
    <property type="entry name" value="TWO-COMPONENT RESPONSE REGULATOR ORR33"/>
    <property type="match status" value="1"/>
</dbReference>
<dbReference type="SUPFAM" id="SSF52172">
    <property type="entry name" value="CheY-like"/>
    <property type="match status" value="1"/>
</dbReference>
<dbReference type="EMBL" id="CP041730">
    <property type="protein sequence ID" value="QDQ25557.1"/>
    <property type="molecule type" value="Genomic_DNA"/>
</dbReference>
<feature type="region of interest" description="Disordered" evidence="8">
    <location>
        <begin position="1"/>
        <end position="30"/>
    </location>
</feature>
<reference evidence="11" key="1">
    <citation type="submission" date="2019-07" db="EMBL/GenBank/DDBJ databases">
        <title>Chitinimonas sp. nov., isolated from Ny-Alesund, arctica soil.</title>
        <authorList>
            <person name="Xu Q."/>
            <person name="Peng F."/>
        </authorList>
    </citation>
    <scope>NUCLEOTIDE SEQUENCE [LARGE SCALE GENOMIC DNA]</scope>
    <source>
        <strain evidence="11">R3-44</strain>
    </source>
</reference>
<keyword evidence="5" id="KW-0804">Transcription</keyword>
<evidence type="ECO:0000256" key="1">
    <source>
        <dbReference type="ARBA" id="ARBA00022553"/>
    </source>
</evidence>
<dbReference type="Gene3D" id="3.40.50.2300">
    <property type="match status" value="1"/>
</dbReference>
<evidence type="ECO:0000256" key="2">
    <source>
        <dbReference type="ARBA" id="ARBA00023012"/>
    </source>
</evidence>
<keyword evidence="7" id="KW-0802">TPR repeat</keyword>
<dbReference type="InterPro" id="IPR039420">
    <property type="entry name" value="WalR-like"/>
</dbReference>
<feature type="domain" description="Response regulatory" evidence="9">
    <location>
        <begin position="37"/>
        <end position="156"/>
    </location>
</feature>
<dbReference type="PROSITE" id="PS50005">
    <property type="entry name" value="TPR"/>
    <property type="match status" value="1"/>
</dbReference>
<evidence type="ECO:0000256" key="3">
    <source>
        <dbReference type="ARBA" id="ARBA00023015"/>
    </source>
</evidence>
<dbReference type="AlphaFoldDB" id="A0A516SBN0"/>
<evidence type="ECO:0000256" key="4">
    <source>
        <dbReference type="ARBA" id="ARBA00023125"/>
    </source>
</evidence>
<dbReference type="GO" id="GO:0032993">
    <property type="term" value="C:protein-DNA complex"/>
    <property type="evidence" value="ECO:0007669"/>
    <property type="project" value="TreeGrafter"/>
</dbReference>
<dbReference type="OrthoDB" id="9808843at2"/>
<dbReference type="InterPro" id="IPR011990">
    <property type="entry name" value="TPR-like_helical_dom_sf"/>
</dbReference>
<accession>A0A516SBN0</accession>
<dbReference type="PANTHER" id="PTHR48111">
    <property type="entry name" value="REGULATOR OF RPOS"/>
    <property type="match status" value="1"/>
</dbReference>
<gene>
    <name evidence="10" type="ORF">FNU76_03870</name>
</gene>
<evidence type="ECO:0000256" key="7">
    <source>
        <dbReference type="PROSITE-ProRule" id="PRU00339"/>
    </source>
</evidence>